<dbReference type="Proteomes" id="UP000002710">
    <property type="component" value="Chromosome"/>
</dbReference>
<evidence type="ECO:0000259" key="9">
    <source>
        <dbReference type="PROSITE" id="PS51379"/>
    </source>
</evidence>
<dbReference type="PANTHER" id="PTHR42859:SF15">
    <property type="entry name" value="IRON-SULFUR CLUSTER BINDING PROTEIN"/>
    <property type="match status" value="1"/>
</dbReference>
<keyword evidence="11" id="KW-1185">Reference proteome</keyword>
<sequence length="155" mass="16329">MKILRASRMERCIGCHSCSLACARLVHKRLSWNTAGIRISSAGGLSTGFEARTCVACNPAPCATACPTGAFSQRKGGGVKVDRSLCIRCGNCAEACPVEAIYIDPEESFPYVCIHCGRCVPFCPHACLELADADEGRQEYGGGQGTGTGRDHGGQ</sequence>
<dbReference type="Pfam" id="PF12800">
    <property type="entry name" value="Fer4_4"/>
    <property type="match status" value="2"/>
</dbReference>
<dbReference type="PRINTS" id="PR00354">
    <property type="entry name" value="7FE8SFRDOXIN"/>
</dbReference>
<dbReference type="SUPFAM" id="SSF54862">
    <property type="entry name" value="4Fe-4S ferredoxins"/>
    <property type="match status" value="1"/>
</dbReference>
<dbReference type="InterPro" id="IPR050294">
    <property type="entry name" value="RnfB_subfamily"/>
</dbReference>
<dbReference type="AlphaFoldDB" id="Q30X58"/>
<evidence type="ECO:0000256" key="3">
    <source>
        <dbReference type="ARBA" id="ARBA00022485"/>
    </source>
</evidence>
<keyword evidence="5 8" id="KW-0249">Electron transport</keyword>
<evidence type="ECO:0000256" key="8">
    <source>
        <dbReference type="RuleBase" id="RU365098"/>
    </source>
</evidence>
<keyword evidence="4 8" id="KW-0479">Metal-binding</keyword>
<evidence type="ECO:0000313" key="10">
    <source>
        <dbReference type="EMBL" id="ABB39738.1"/>
    </source>
</evidence>
<name>Q30X58_OLEA2</name>
<feature type="domain" description="4Fe-4S ferredoxin-type" evidence="9">
    <location>
        <begin position="77"/>
        <end position="106"/>
    </location>
</feature>
<keyword evidence="7 8" id="KW-0411">Iron-sulfur</keyword>
<evidence type="ECO:0000256" key="7">
    <source>
        <dbReference type="ARBA" id="ARBA00023014"/>
    </source>
</evidence>
<evidence type="ECO:0000256" key="4">
    <source>
        <dbReference type="ARBA" id="ARBA00022723"/>
    </source>
</evidence>
<dbReference type="PROSITE" id="PS00198">
    <property type="entry name" value="4FE4S_FER_1"/>
    <property type="match status" value="2"/>
</dbReference>
<protein>
    <recommendedName>
        <fullName evidence="8">Ferredoxin</fullName>
    </recommendedName>
</protein>
<accession>Q30X58</accession>
<dbReference type="InterPro" id="IPR017900">
    <property type="entry name" value="4Fe4S_Fe_S_CS"/>
</dbReference>
<evidence type="ECO:0000313" key="11">
    <source>
        <dbReference type="Proteomes" id="UP000002710"/>
    </source>
</evidence>
<gene>
    <name evidence="10" type="ordered locus">Dde_2944</name>
</gene>
<comment type="cofactor">
    <cofactor evidence="1 8">
        <name>[4Fe-4S] cluster</name>
        <dbReference type="ChEBI" id="CHEBI:49883"/>
    </cofactor>
</comment>
<dbReference type="RefSeq" id="WP_011368717.1">
    <property type="nucleotide sequence ID" value="NC_007519.1"/>
</dbReference>
<feature type="domain" description="4Fe-4S ferredoxin-type" evidence="9">
    <location>
        <begin position="113"/>
        <end position="133"/>
    </location>
</feature>
<dbReference type="eggNOG" id="COG0437">
    <property type="taxonomic scope" value="Bacteria"/>
</dbReference>
<dbReference type="EMBL" id="CP000112">
    <property type="protein sequence ID" value="ABB39738.1"/>
    <property type="molecule type" value="Genomic_DNA"/>
</dbReference>
<comment type="function">
    <text evidence="8">Ferredoxins are iron-sulfur proteins that transfer electrons in a wide variety of metabolic reactions.</text>
</comment>
<evidence type="ECO:0000256" key="1">
    <source>
        <dbReference type="ARBA" id="ARBA00001966"/>
    </source>
</evidence>
<dbReference type="GO" id="GO:0009055">
    <property type="term" value="F:electron transfer activity"/>
    <property type="evidence" value="ECO:0007669"/>
    <property type="project" value="UniProtKB-UniRule"/>
</dbReference>
<evidence type="ECO:0000256" key="2">
    <source>
        <dbReference type="ARBA" id="ARBA00022448"/>
    </source>
</evidence>
<dbReference type="PROSITE" id="PS51379">
    <property type="entry name" value="4FE4S_FER_2"/>
    <property type="match status" value="3"/>
</dbReference>
<dbReference type="HOGENOM" id="CLU_043374_3_2_7"/>
<keyword evidence="2 8" id="KW-0813">Transport</keyword>
<dbReference type="STRING" id="207559.Dde_2944"/>
<organism evidence="10 11">
    <name type="scientific">Oleidesulfovibrio alaskensis (strain ATCC BAA-1058 / DSM 17464 / G20)</name>
    <name type="common">Desulfovibrio alaskensis</name>
    <dbReference type="NCBI Taxonomy" id="207559"/>
    <lineage>
        <taxon>Bacteria</taxon>
        <taxon>Pseudomonadati</taxon>
        <taxon>Thermodesulfobacteriota</taxon>
        <taxon>Desulfovibrionia</taxon>
        <taxon>Desulfovibrionales</taxon>
        <taxon>Desulfovibrionaceae</taxon>
        <taxon>Oleidesulfovibrio</taxon>
    </lineage>
</organism>
<dbReference type="PANTHER" id="PTHR42859">
    <property type="entry name" value="OXIDOREDUCTASE"/>
    <property type="match status" value="1"/>
</dbReference>
<keyword evidence="3 8" id="KW-0004">4Fe-4S</keyword>
<dbReference type="GO" id="GO:0046872">
    <property type="term" value="F:metal ion binding"/>
    <property type="evidence" value="ECO:0007669"/>
    <property type="project" value="UniProtKB-UniRule"/>
</dbReference>
<dbReference type="Gene3D" id="3.30.70.20">
    <property type="match status" value="2"/>
</dbReference>
<dbReference type="InterPro" id="IPR000813">
    <property type="entry name" value="7Fe_ferredoxin"/>
</dbReference>
<keyword evidence="6 8" id="KW-0408">Iron</keyword>
<dbReference type="GO" id="GO:0051539">
    <property type="term" value="F:4 iron, 4 sulfur cluster binding"/>
    <property type="evidence" value="ECO:0007669"/>
    <property type="project" value="UniProtKB-UniRule"/>
</dbReference>
<evidence type="ECO:0000256" key="6">
    <source>
        <dbReference type="ARBA" id="ARBA00023004"/>
    </source>
</evidence>
<dbReference type="KEGG" id="dde:Dde_2944"/>
<dbReference type="InterPro" id="IPR017896">
    <property type="entry name" value="4Fe4S_Fe-S-bd"/>
</dbReference>
<evidence type="ECO:0000256" key="5">
    <source>
        <dbReference type="ARBA" id="ARBA00022982"/>
    </source>
</evidence>
<reference evidence="10 11" key="1">
    <citation type="journal article" date="2011" name="J. Bacteriol.">
        <title>Complete genome sequence and updated annotation of Desulfovibrio alaskensis G20.</title>
        <authorList>
            <person name="Hauser L.J."/>
            <person name="Land M.L."/>
            <person name="Brown S.D."/>
            <person name="Larimer F."/>
            <person name="Keller K.L."/>
            <person name="Rapp-Giles B.J."/>
            <person name="Price M.N."/>
            <person name="Lin M."/>
            <person name="Bruce D.C."/>
            <person name="Detter J.C."/>
            <person name="Tapia R."/>
            <person name="Han C.S."/>
            <person name="Goodwin L.A."/>
            <person name="Cheng J.F."/>
            <person name="Pitluck S."/>
            <person name="Copeland A."/>
            <person name="Lucas S."/>
            <person name="Nolan M."/>
            <person name="Lapidus A.L."/>
            <person name="Palumbo A.V."/>
            <person name="Wall J.D."/>
        </authorList>
    </citation>
    <scope>NUCLEOTIDE SEQUENCE [LARGE SCALE GENOMIC DNA]</scope>
    <source>
        <strain evidence="11">ATCC BAA 1058 / DSM 17464 / G20</strain>
    </source>
</reference>
<dbReference type="Pfam" id="PF00037">
    <property type="entry name" value="Fer4"/>
    <property type="match status" value="1"/>
</dbReference>
<proteinExistence type="predicted"/>
<dbReference type="CDD" id="cd16370">
    <property type="entry name" value="DMSOR_beta_like"/>
    <property type="match status" value="1"/>
</dbReference>
<feature type="domain" description="4Fe-4S ferredoxin-type" evidence="9">
    <location>
        <begin position="45"/>
        <end position="76"/>
    </location>
</feature>